<keyword evidence="3" id="KW-1185">Reference proteome</keyword>
<dbReference type="Proteomes" id="UP000494106">
    <property type="component" value="Unassembled WGS sequence"/>
</dbReference>
<proteinExistence type="predicted"/>
<evidence type="ECO:0000313" key="2">
    <source>
        <dbReference type="EMBL" id="CAB3246602.1"/>
    </source>
</evidence>
<evidence type="ECO:0000256" key="1">
    <source>
        <dbReference type="SAM" id="MobiDB-lite"/>
    </source>
</evidence>
<organism evidence="2 3">
    <name type="scientific">Arctia plantaginis</name>
    <name type="common">Wood tiger moth</name>
    <name type="synonym">Phalaena plantaginis</name>
    <dbReference type="NCBI Taxonomy" id="874455"/>
    <lineage>
        <taxon>Eukaryota</taxon>
        <taxon>Metazoa</taxon>
        <taxon>Ecdysozoa</taxon>
        <taxon>Arthropoda</taxon>
        <taxon>Hexapoda</taxon>
        <taxon>Insecta</taxon>
        <taxon>Pterygota</taxon>
        <taxon>Neoptera</taxon>
        <taxon>Endopterygota</taxon>
        <taxon>Lepidoptera</taxon>
        <taxon>Glossata</taxon>
        <taxon>Ditrysia</taxon>
        <taxon>Noctuoidea</taxon>
        <taxon>Erebidae</taxon>
        <taxon>Arctiinae</taxon>
        <taxon>Arctia</taxon>
    </lineage>
</organism>
<feature type="region of interest" description="Disordered" evidence="1">
    <location>
        <begin position="407"/>
        <end position="429"/>
    </location>
</feature>
<feature type="region of interest" description="Disordered" evidence="1">
    <location>
        <begin position="1"/>
        <end position="74"/>
    </location>
</feature>
<evidence type="ECO:0000313" key="3">
    <source>
        <dbReference type="Proteomes" id="UP000494106"/>
    </source>
</evidence>
<dbReference type="AlphaFoldDB" id="A0A8S1AM47"/>
<sequence length="1246" mass="140747">MKPPTPVATQDHERPIPPEPIPPKPPEAFKAEEPHIFEKPTFLPTKPIPHSPKISPSSIPIPNPSVTTTKQVESGYPNYGGYLYSIPGYSAFQPVNHSGMPGYHPGLVQQNQTLPPERQNPDFPPFSEPPIAPSTKEPIVEEESMDTDALLMVTDDEESQQPLPQTDFEEHFTPEIISTIPTVKSPEVAKPTESKMSITSLAQGSGATTIPSPSKEIKKKSERFSLKTSIPISKIDMKCVSNPPDCLFQNSSTKKTFNSAFTKDPPRVEIQSNIVIKSATKEPEAKESPKPIIPVSNSNISTLINAAEAINKTENQFRIPEVPKSETSLESKNSAAPTKPLFNPMNIETSQASFTKTSDRESYSNDAKNQILFVQNKNNNNTQSPKMLLTIQQQNPQVLLQRTNFESKNLQAPSRPSNQSKKTKEDVINESASSKVVALKRLHQENCDENDFENLITENQIYGNKIVVKEKSQGTLQEQDLKNKKTVTEKVTTSEAKNVVLQPNFLYLSNVQFPNMMIVKNNTKVNQTTDNNKARFAQNENKIINETNNFLATAELNIGSTLNKTLKGNTPAINKEIHVLKSNNNVIQTVQNKTKSDIPKLEMVTKLDNIMVSTSENILIKSEMSKSKSDIIISKPDIVITKPELVFQTNQKVIVNPQMVYQVPISSIVEADKINPLTIMNISSKDYPKFIAPKQEYTKPFEQATTNDKLYIACPYQMDSKLQPKIVITNLKPKINKLEEISSLDIYEKRRRLRRLKYLSNRESNATKEAKTETNCTSVVTQSLKKTEKSDLRNANIITPDKMNREIYKEFASAKGKLAEASSCSDSDDGDELESKLYESIIEEYGDRVTIAENEKRKCDFLSNFKLASPEYYKEKELDLQERMLQHDKVRSAYAAVGRLDALLNVSREENTVHQRPEPIRVNACIVGEQNLTMARKKTMFLSHLKLTQTTQRHKEEYEKAWEVILKERQRRNGTADKVSHSNITWPSIYLQTKGQLEIMTEIKQSVNENNNLIKKMLDTVREKQANEESISVLAEKNFSELNRLSKMADQSVKLVSGQNKGKRDLNPGFDSENIQLQDLKIEQPFQNYPKLKIPSISKIISLKSTQECRSGMSTQATSMDEPHSSAAGVTEMFVEIIPDSCKTVDMCCQVEENIWPGIDKVVQSYRDYEAARRREISELHRRNTTLRVEGAHITRAASRDSDRARALLAERQNLAMEENNLRMSLQRLRAAIDEVKNYTGLHDFC</sequence>
<protein>
    <submittedName>
        <fullName evidence="2">Uncharacterized protein</fullName>
    </submittedName>
</protein>
<feature type="compositionally biased region" description="Low complexity" evidence="1">
    <location>
        <begin position="51"/>
        <end position="69"/>
    </location>
</feature>
<gene>
    <name evidence="2" type="ORF">APLA_LOCUS10916</name>
</gene>
<accession>A0A8S1AM47</accession>
<feature type="compositionally biased region" description="Basic and acidic residues" evidence="1">
    <location>
        <begin position="27"/>
        <end position="38"/>
    </location>
</feature>
<dbReference type="OrthoDB" id="8744624at2759"/>
<reference evidence="2 3" key="1">
    <citation type="submission" date="2020-04" db="EMBL/GenBank/DDBJ databases">
        <authorList>
            <person name="Wallbank WR R."/>
            <person name="Pardo Diaz C."/>
            <person name="Kozak K."/>
            <person name="Martin S."/>
            <person name="Jiggins C."/>
            <person name="Moest M."/>
            <person name="Warren A I."/>
            <person name="Byers J.R.P. K."/>
            <person name="Montejo-Kovacevich G."/>
            <person name="Yen C E."/>
        </authorList>
    </citation>
    <scope>NUCLEOTIDE SEQUENCE [LARGE SCALE GENOMIC DNA]</scope>
</reference>
<name>A0A8S1AM47_ARCPL</name>
<comment type="caution">
    <text evidence="2">The sequence shown here is derived from an EMBL/GenBank/DDBJ whole genome shotgun (WGS) entry which is preliminary data.</text>
</comment>
<feature type="compositionally biased region" description="Pro residues" evidence="1">
    <location>
        <begin position="17"/>
        <end position="26"/>
    </location>
</feature>
<feature type="region of interest" description="Disordered" evidence="1">
    <location>
        <begin position="323"/>
        <end position="344"/>
    </location>
</feature>
<dbReference type="EMBL" id="CADEBC010000526">
    <property type="protein sequence ID" value="CAB3246602.1"/>
    <property type="molecule type" value="Genomic_DNA"/>
</dbReference>
<feature type="compositionally biased region" description="Pro residues" evidence="1">
    <location>
        <begin position="122"/>
        <end position="132"/>
    </location>
</feature>
<feature type="region of interest" description="Disordered" evidence="1">
    <location>
        <begin position="109"/>
        <end position="136"/>
    </location>
</feature>
<feature type="compositionally biased region" description="Polar residues" evidence="1">
    <location>
        <begin position="407"/>
        <end position="420"/>
    </location>
</feature>